<name>A0A537J0U0_9BACT</name>
<feature type="transmembrane region" description="Helical" evidence="1">
    <location>
        <begin position="71"/>
        <end position="93"/>
    </location>
</feature>
<keyword evidence="1" id="KW-0472">Membrane</keyword>
<gene>
    <name evidence="2" type="ORF">E6H04_14480</name>
</gene>
<dbReference type="EMBL" id="VBAO01000482">
    <property type="protein sequence ID" value="TMI77170.1"/>
    <property type="molecule type" value="Genomic_DNA"/>
</dbReference>
<evidence type="ECO:0000313" key="2">
    <source>
        <dbReference type="EMBL" id="TMI77170.1"/>
    </source>
</evidence>
<proteinExistence type="predicted"/>
<dbReference type="AlphaFoldDB" id="A0A537J0U0"/>
<reference evidence="2 3" key="1">
    <citation type="journal article" date="2019" name="Nat. Microbiol.">
        <title>Mediterranean grassland soil C-N compound turnover is dependent on rainfall and depth, and is mediated by genomically divergent microorganisms.</title>
        <authorList>
            <person name="Diamond S."/>
            <person name="Andeer P.F."/>
            <person name="Li Z."/>
            <person name="Crits-Christoph A."/>
            <person name="Burstein D."/>
            <person name="Anantharaman K."/>
            <person name="Lane K.R."/>
            <person name="Thomas B.C."/>
            <person name="Pan C."/>
            <person name="Northen T.R."/>
            <person name="Banfield J.F."/>
        </authorList>
    </citation>
    <scope>NUCLEOTIDE SEQUENCE [LARGE SCALE GENOMIC DNA]</scope>
    <source>
        <strain evidence="2">NP_7</strain>
    </source>
</reference>
<feature type="transmembrane region" description="Helical" evidence="1">
    <location>
        <begin position="105"/>
        <end position="129"/>
    </location>
</feature>
<keyword evidence="1" id="KW-0812">Transmembrane</keyword>
<keyword evidence="1" id="KW-1133">Transmembrane helix</keyword>
<accession>A0A537J0U0</accession>
<comment type="caution">
    <text evidence="2">The sequence shown here is derived from an EMBL/GenBank/DDBJ whole genome shotgun (WGS) entry which is preliminary data.</text>
</comment>
<sequence length="136" mass="15583">MENSGCRHDRSEGEEAETWRNNGLQPAEVLHDRARLAEFLPPGRRDIGYTISRLPRTRERYRRRQIDKGDVVWYVLLPLVGYVLYCDAGIRVLKVGLLGRALDGLASASVLLLVIGVRNAWDLVVWMVLRRAERSQ</sequence>
<evidence type="ECO:0000256" key="1">
    <source>
        <dbReference type="SAM" id="Phobius"/>
    </source>
</evidence>
<protein>
    <submittedName>
        <fullName evidence="2">Uncharacterized protein</fullName>
    </submittedName>
</protein>
<evidence type="ECO:0000313" key="3">
    <source>
        <dbReference type="Proteomes" id="UP000320048"/>
    </source>
</evidence>
<organism evidence="2 3">
    <name type="scientific">Candidatus Segetimicrobium genomatis</name>
    <dbReference type="NCBI Taxonomy" id="2569760"/>
    <lineage>
        <taxon>Bacteria</taxon>
        <taxon>Bacillati</taxon>
        <taxon>Candidatus Sysuimicrobiota</taxon>
        <taxon>Candidatus Sysuimicrobiia</taxon>
        <taxon>Candidatus Sysuimicrobiales</taxon>
        <taxon>Candidatus Segetimicrobiaceae</taxon>
        <taxon>Candidatus Segetimicrobium</taxon>
    </lineage>
</organism>
<dbReference type="Proteomes" id="UP000320048">
    <property type="component" value="Unassembled WGS sequence"/>
</dbReference>